<dbReference type="InterPro" id="IPR036259">
    <property type="entry name" value="MFS_trans_sf"/>
</dbReference>
<feature type="transmembrane region" description="Helical" evidence="1">
    <location>
        <begin position="37"/>
        <end position="58"/>
    </location>
</feature>
<keyword evidence="1" id="KW-0472">Membrane</keyword>
<keyword evidence="1" id="KW-1133">Transmembrane helix</keyword>
<proteinExistence type="predicted"/>
<dbReference type="OrthoDB" id="668002at2"/>
<dbReference type="STRING" id="408074.SAMN05660909_00458"/>
<evidence type="ECO:0008006" key="4">
    <source>
        <dbReference type="Google" id="ProtNLM"/>
    </source>
</evidence>
<dbReference type="SUPFAM" id="SSF103473">
    <property type="entry name" value="MFS general substrate transporter"/>
    <property type="match status" value="1"/>
</dbReference>
<gene>
    <name evidence="2" type="ORF">SAMN05660909_00458</name>
</gene>
<name>A0A1H3XS41_9BACT</name>
<keyword evidence="1" id="KW-0812">Transmembrane</keyword>
<reference evidence="3" key="1">
    <citation type="submission" date="2016-10" db="EMBL/GenBank/DDBJ databases">
        <authorList>
            <person name="Varghese N."/>
            <person name="Submissions S."/>
        </authorList>
    </citation>
    <scope>NUCLEOTIDE SEQUENCE [LARGE SCALE GENOMIC DNA]</scope>
    <source>
        <strain evidence="3">DSM 23920</strain>
    </source>
</reference>
<protein>
    <recommendedName>
        <fullName evidence="4">DUF4199 domain-containing protein</fullName>
    </recommendedName>
</protein>
<evidence type="ECO:0000256" key="1">
    <source>
        <dbReference type="SAM" id="Phobius"/>
    </source>
</evidence>
<organism evidence="2 3">
    <name type="scientific">Chitinophaga terrae</name>
    <name type="common">ex Kim and Jung 2007</name>
    <dbReference type="NCBI Taxonomy" id="408074"/>
    <lineage>
        <taxon>Bacteria</taxon>
        <taxon>Pseudomonadati</taxon>
        <taxon>Bacteroidota</taxon>
        <taxon>Chitinophagia</taxon>
        <taxon>Chitinophagales</taxon>
        <taxon>Chitinophagaceae</taxon>
        <taxon>Chitinophaga</taxon>
    </lineage>
</organism>
<dbReference type="AlphaFoldDB" id="A0A1H3XS41"/>
<evidence type="ECO:0000313" key="3">
    <source>
        <dbReference type="Proteomes" id="UP000199656"/>
    </source>
</evidence>
<dbReference type="EMBL" id="FNRL01000002">
    <property type="protein sequence ID" value="SEA02186.1"/>
    <property type="molecule type" value="Genomic_DNA"/>
</dbReference>
<sequence>MEKISATRSLRIYGYILGLICVAGTIIFGATKAIGNLWFGYLGNCVMFLGVLFAILHYNHIHHNQVPAKASFAMGVRTTILATTIYAAFLLIFYLVAGRNNDNALQDNNAQYEGFWGFFFGNALFVNVFVGLVAAMLGAYVFKRNQKTDQVKES</sequence>
<feature type="transmembrane region" description="Helical" evidence="1">
    <location>
        <begin position="12"/>
        <end position="31"/>
    </location>
</feature>
<accession>A0A1H3XS41</accession>
<feature type="transmembrane region" description="Helical" evidence="1">
    <location>
        <begin position="117"/>
        <end position="142"/>
    </location>
</feature>
<dbReference type="RefSeq" id="WP_089758262.1">
    <property type="nucleotide sequence ID" value="NZ_BKAT01000010.1"/>
</dbReference>
<keyword evidence="3" id="KW-1185">Reference proteome</keyword>
<evidence type="ECO:0000313" key="2">
    <source>
        <dbReference type="EMBL" id="SEA02186.1"/>
    </source>
</evidence>
<feature type="transmembrane region" description="Helical" evidence="1">
    <location>
        <begin position="79"/>
        <end position="97"/>
    </location>
</feature>
<dbReference type="Proteomes" id="UP000199656">
    <property type="component" value="Unassembled WGS sequence"/>
</dbReference>